<dbReference type="PANTHER" id="PTHR24251">
    <property type="entry name" value="OVOCHYMASE-RELATED"/>
    <property type="match status" value="1"/>
</dbReference>
<dbReference type="PROSITE" id="PS01180">
    <property type="entry name" value="CUB"/>
    <property type="match status" value="2"/>
</dbReference>
<keyword evidence="2" id="KW-1015">Disulfide bond</keyword>
<feature type="non-terminal residue" evidence="5">
    <location>
        <position position="165"/>
    </location>
</feature>
<keyword evidence="6" id="KW-1185">Reference proteome</keyword>
<name>A0A8J2L8N3_9HEXA</name>
<feature type="domain" description="CUB" evidence="4">
    <location>
        <begin position="117"/>
        <end position="165"/>
    </location>
</feature>
<feature type="non-terminal residue" evidence="5">
    <location>
        <position position="1"/>
    </location>
</feature>
<feature type="domain" description="CUB" evidence="4">
    <location>
        <begin position="1"/>
        <end position="111"/>
    </location>
</feature>
<evidence type="ECO:0000256" key="3">
    <source>
        <dbReference type="PROSITE-ProRule" id="PRU00059"/>
    </source>
</evidence>
<dbReference type="Proteomes" id="UP000708208">
    <property type="component" value="Unassembled WGS sequence"/>
</dbReference>
<dbReference type="SMART" id="SM00042">
    <property type="entry name" value="CUB"/>
    <property type="match status" value="1"/>
</dbReference>
<reference evidence="5" key="1">
    <citation type="submission" date="2021-06" db="EMBL/GenBank/DDBJ databases">
        <authorList>
            <person name="Hodson N. C."/>
            <person name="Mongue J. A."/>
            <person name="Jaron S. K."/>
        </authorList>
    </citation>
    <scope>NUCLEOTIDE SEQUENCE</scope>
</reference>
<dbReference type="Pfam" id="PF00431">
    <property type="entry name" value="CUB"/>
    <property type="match status" value="2"/>
</dbReference>
<dbReference type="EMBL" id="CAJVCH010403438">
    <property type="protein sequence ID" value="CAG7817789.1"/>
    <property type="molecule type" value="Genomic_DNA"/>
</dbReference>
<dbReference type="AlphaFoldDB" id="A0A8J2L8N3"/>
<dbReference type="InterPro" id="IPR000859">
    <property type="entry name" value="CUB_dom"/>
</dbReference>
<comment type="caution">
    <text evidence="5">The sequence shown here is derived from an EMBL/GenBank/DDBJ whole genome shotgun (WGS) entry which is preliminary data.</text>
</comment>
<gene>
    <name evidence="5" type="ORF">AFUS01_LOCUS28335</name>
</gene>
<evidence type="ECO:0000256" key="2">
    <source>
        <dbReference type="ARBA" id="ARBA00023157"/>
    </source>
</evidence>
<evidence type="ECO:0000256" key="1">
    <source>
        <dbReference type="ARBA" id="ARBA00022737"/>
    </source>
</evidence>
<organism evidence="5 6">
    <name type="scientific">Allacma fusca</name>
    <dbReference type="NCBI Taxonomy" id="39272"/>
    <lineage>
        <taxon>Eukaryota</taxon>
        <taxon>Metazoa</taxon>
        <taxon>Ecdysozoa</taxon>
        <taxon>Arthropoda</taxon>
        <taxon>Hexapoda</taxon>
        <taxon>Collembola</taxon>
        <taxon>Symphypleona</taxon>
        <taxon>Sminthuridae</taxon>
        <taxon>Allacma</taxon>
    </lineage>
</organism>
<proteinExistence type="predicted"/>
<dbReference type="OrthoDB" id="10009301at2759"/>
<evidence type="ECO:0000259" key="4">
    <source>
        <dbReference type="PROSITE" id="PS01180"/>
    </source>
</evidence>
<sequence>CNRTYGGVQGRVYSHQWPSNIPYYSTCVFSINAQNGSTVSIFFNSFIFPESTSCSEAAFEVRERSQSGTVLARYCGSALPNPVFSSSSTVWIQYFVRSELARGFDITYVTTAYGVGCGGDLFQTSGSFASPYYPSNYSMDADCRWRIRVPATLQIQLDFPGKNLL</sequence>
<keyword evidence="1" id="KW-0677">Repeat</keyword>
<comment type="caution">
    <text evidence="3">Lacks conserved residue(s) required for the propagation of feature annotation.</text>
</comment>
<protein>
    <recommendedName>
        <fullName evidence="4">CUB domain-containing protein</fullName>
    </recommendedName>
</protein>
<evidence type="ECO:0000313" key="6">
    <source>
        <dbReference type="Proteomes" id="UP000708208"/>
    </source>
</evidence>
<accession>A0A8J2L8N3</accession>
<evidence type="ECO:0000313" key="5">
    <source>
        <dbReference type="EMBL" id="CAG7817789.1"/>
    </source>
</evidence>
<dbReference type="CDD" id="cd00041">
    <property type="entry name" value="CUB"/>
    <property type="match status" value="2"/>
</dbReference>